<dbReference type="KEGG" id="eiv:EIN_028840"/>
<protein>
    <recommendedName>
        <fullName evidence="3">BIG2 domain-containing protein</fullName>
    </recommendedName>
</protein>
<dbReference type="Gene3D" id="2.60.40.1080">
    <property type="match status" value="6"/>
</dbReference>
<gene>
    <name evidence="4" type="ORF">EIN_028840</name>
</gene>
<evidence type="ECO:0000256" key="1">
    <source>
        <dbReference type="SAM" id="MobiDB-lite"/>
    </source>
</evidence>
<evidence type="ECO:0000259" key="3">
    <source>
        <dbReference type="SMART" id="SM00635"/>
    </source>
</evidence>
<evidence type="ECO:0000313" key="5">
    <source>
        <dbReference type="Proteomes" id="UP000014680"/>
    </source>
</evidence>
<feature type="domain" description="BIG2" evidence="3">
    <location>
        <begin position="519"/>
        <end position="599"/>
    </location>
</feature>
<dbReference type="GeneID" id="14886057"/>
<feature type="non-terminal residue" evidence="4">
    <location>
        <position position="1"/>
    </location>
</feature>
<dbReference type="SUPFAM" id="SSF49373">
    <property type="entry name" value="Invasin/intimin cell-adhesion fragments"/>
    <property type="match status" value="3"/>
</dbReference>
<feature type="signal peptide" evidence="2">
    <location>
        <begin position="1"/>
        <end position="19"/>
    </location>
</feature>
<evidence type="ECO:0000313" key="4">
    <source>
        <dbReference type="EMBL" id="ELP87079.1"/>
    </source>
</evidence>
<feature type="chain" id="PRO_5003973559" description="BIG2 domain-containing protein" evidence="2">
    <location>
        <begin position="20"/>
        <end position="799"/>
    </location>
</feature>
<dbReference type="InterPro" id="IPR003343">
    <property type="entry name" value="Big_2"/>
</dbReference>
<dbReference type="InterPro" id="IPR038765">
    <property type="entry name" value="Papain-like_cys_pep_sf"/>
</dbReference>
<dbReference type="EMBL" id="KB206872">
    <property type="protein sequence ID" value="ELP87079.1"/>
    <property type="molecule type" value="Genomic_DNA"/>
</dbReference>
<feature type="region of interest" description="Disordered" evidence="1">
    <location>
        <begin position="775"/>
        <end position="799"/>
    </location>
</feature>
<dbReference type="VEuPathDB" id="AmoebaDB:EIN_028840"/>
<proteinExistence type="predicted"/>
<dbReference type="AlphaFoldDB" id="L7FMY1"/>
<keyword evidence="2" id="KW-0732">Signal</keyword>
<sequence>MKNNITPLLVFFFAFFVFAIDLPMCVDVKTIKVQLDKSHTVVPKLLSKVYPNLSLTFTSSDEKVATIDSKGLIIPKVVGKTEIRIFIPGHPLYEATIVEIYEQIATESLILQSETTSIKVGQNIQLTVFSEPAHKKLSTSEVICSFSNTSVLTISNGVMTGVNEGTSTLTCSYTENGKVITQTKDFMVYTVIATDAIVIESESEGVKVGQIITVKVYANPGHRPLTNAEVTYSSSNDNIFTVSNEGKVNGISAGSANVRVSYTENGNTFSAEKTFVVSIAEVVTDSITLESDSTSIKVGESAVLRVYANPNKRILSSNQVSYSSNHPDILNVNGEGKVTGVKDGSATISVSYTENGKVFRTTLIFAVYTEIVTTRIGIEATVTDVKVDDTVYINVYAYPASSSYQVKEGTTTVKCTYTEKGVTFEDSKTFNVFIESLKLDTDQDTIQEGQSMALRVFLMPSKTQLSSSEVLLSSSNVTALKTGNDLTVTGVFAGTATVTCTHLTKNIVVTKVFTITEDPTIRITFEAANTTMQIYDEMPLTAYLEPGHQLISEEDKNLYYTSEESDILKVSERKLLARGEGSTLITAVYDKNYGQIHVTSGQIFTVFHGTIHVKSVTFAFKNITIVKGKPFSFQVHVNPPLANNKIVTVTSSADGFYPNKNTGIQAENIYTITPTISGKTTITAVSDEDSTLTASFELTVQETSTRGGGFLADGITIESGWFDCNKEWEGRDDVTVLNYTTPYMSKDSTLCWAATTANLIDWFQKSIGWSNVPKDTPYGPTKWPNGTDKANDNTAYSQS</sequence>
<evidence type="ECO:0000256" key="2">
    <source>
        <dbReference type="SAM" id="SignalP"/>
    </source>
</evidence>
<organism evidence="4 5">
    <name type="scientific">Entamoeba invadens IP1</name>
    <dbReference type="NCBI Taxonomy" id="370355"/>
    <lineage>
        <taxon>Eukaryota</taxon>
        <taxon>Amoebozoa</taxon>
        <taxon>Evosea</taxon>
        <taxon>Archamoebae</taxon>
        <taxon>Mastigamoebida</taxon>
        <taxon>Entamoebidae</taxon>
        <taxon>Entamoeba</taxon>
    </lineage>
</organism>
<dbReference type="InterPro" id="IPR008964">
    <property type="entry name" value="Invasin/intimin_cell_adhesion"/>
</dbReference>
<keyword evidence="5" id="KW-1185">Reference proteome</keyword>
<reference evidence="4 5" key="1">
    <citation type="submission" date="2012-10" db="EMBL/GenBank/DDBJ databases">
        <authorList>
            <person name="Zafar N."/>
            <person name="Inman J."/>
            <person name="Hall N."/>
            <person name="Lorenzi H."/>
            <person name="Caler E."/>
        </authorList>
    </citation>
    <scope>NUCLEOTIDE SEQUENCE [LARGE SCALE GENOMIC DNA]</scope>
    <source>
        <strain evidence="4 5">IP1</strain>
    </source>
</reference>
<feature type="domain" description="BIG2" evidence="3">
    <location>
        <begin position="29"/>
        <end position="97"/>
    </location>
</feature>
<feature type="domain" description="BIG2" evidence="3">
    <location>
        <begin position="105"/>
        <end position="183"/>
    </location>
</feature>
<dbReference type="Pfam" id="PF02368">
    <property type="entry name" value="Big_2"/>
    <property type="match status" value="2"/>
</dbReference>
<dbReference type="SMART" id="SM00635">
    <property type="entry name" value="BID_2"/>
    <property type="match status" value="6"/>
</dbReference>
<feature type="domain" description="BIG2" evidence="3">
    <location>
        <begin position="193"/>
        <end position="272"/>
    </location>
</feature>
<feature type="domain" description="BIG2" evidence="3">
    <location>
        <begin position="283"/>
        <end position="362"/>
    </location>
</feature>
<feature type="domain" description="BIG2" evidence="3">
    <location>
        <begin position="612"/>
        <end position="696"/>
    </location>
</feature>
<name>L7FMY1_ENTIV</name>
<dbReference type="SUPFAM" id="SSF54001">
    <property type="entry name" value="Cysteine proteinases"/>
    <property type="match status" value="1"/>
</dbReference>
<accession>L7FMY1</accession>
<dbReference type="Proteomes" id="UP000014680">
    <property type="component" value="Unassembled WGS sequence"/>
</dbReference>
<dbReference type="RefSeq" id="XP_004253850.1">
    <property type="nucleotide sequence ID" value="XM_004253802.1"/>
</dbReference>